<dbReference type="RGD" id="2259">
    <property type="gene designation" value="Calm3"/>
</dbReference>
<reference evidence="2 3" key="1">
    <citation type="submission" date="2005-09" db="EMBL/GenBank/DDBJ databases">
        <authorList>
            <person name="Mural R.J."/>
            <person name="Li P.W."/>
            <person name="Adams M.D."/>
            <person name="Amanatides P.G."/>
            <person name="Baden-Tillson H."/>
            <person name="Barnstead M."/>
            <person name="Chin S.H."/>
            <person name="Dew I."/>
            <person name="Evans C.A."/>
            <person name="Ferriera S."/>
            <person name="Flanigan M."/>
            <person name="Fosler C."/>
            <person name="Glodek A."/>
            <person name="Gu Z."/>
            <person name="Holt R.A."/>
            <person name="Jennings D."/>
            <person name="Kraft C.L."/>
            <person name="Lu F."/>
            <person name="Nguyen T."/>
            <person name="Nusskern D.R."/>
            <person name="Pfannkoch C.M."/>
            <person name="Sitter C."/>
            <person name="Sutton G.G."/>
            <person name="Venter J.C."/>
            <person name="Wang Z."/>
            <person name="Woodage T."/>
            <person name="Zheng X.H."/>
            <person name="Zhong F."/>
        </authorList>
    </citation>
    <scope>NUCLEOTIDE SEQUENCE [LARGE SCALE GENOMIC DNA]</scope>
    <source>
        <strain>BN</strain>
        <strain evidence="3">Sprague-Dawley</strain>
    </source>
</reference>
<protein>
    <submittedName>
        <fullName evidence="2">Calmodulin 3, isoform CRA_a</fullName>
    </submittedName>
</protein>
<dbReference type="EMBL" id="CH473979">
    <property type="protein sequence ID" value="EDM08292.1"/>
    <property type="molecule type" value="Genomic_DNA"/>
</dbReference>
<evidence type="ECO:0000313" key="4">
    <source>
        <dbReference type="RGD" id="2259"/>
    </source>
</evidence>
<keyword evidence="1" id="KW-0812">Transmembrane</keyword>
<dbReference type="Proteomes" id="UP000234681">
    <property type="component" value="Chromosome 1"/>
</dbReference>
<evidence type="ECO:0000256" key="1">
    <source>
        <dbReference type="SAM" id="Phobius"/>
    </source>
</evidence>
<evidence type="ECO:0000313" key="2">
    <source>
        <dbReference type="EMBL" id="EDM08292.1"/>
    </source>
</evidence>
<keyword evidence="1" id="KW-0472">Membrane</keyword>
<organism evidence="2 3">
    <name type="scientific">Rattus norvegicus</name>
    <name type="common">Rat</name>
    <dbReference type="NCBI Taxonomy" id="10116"/>
    <lineage>
        <taxon>Eukaryota</taxon>
        <taxon>Metazoa</taxon>
        <taxon>Chordata</taxon>
        <taxon>Craniata</taxon>
        <taxon>Vertebrata</taxon>
        <taxon>Euteleostomi</taxon>
        <taxon>Mammalia</taxon>
        <taxon>Eutheria</taxon>
        <taxon>Euarchontoglires</taxon>
        <taxon>Glires</taxon>
        <taxon>Rodentia</taxon>
        <taxon>Myomorpha</taxon>
        <taxon>Muroidea</taxon>
        <taxon>Muridae</taxon>
        <taxon>Murinae</taxon>
        <taxon>Rattus</taxon>
    </lineage>
</organism>
<gene>
    <name evidence="2 4" type="primary">Calm3</name>
    <name evidence="2" type="ORF">rCG_53672</name>
</gene>
<evidence type="ECO:0000313" key="3">
    <source>
        <dbReference type="Proteomes" id="UP000234681"/>
    </source>
</evidence>
<keyword evidence="1" id="KW-1133">Transmembrane helix</keyword>
<sequence>MIRALASDSSLWDTSVNVGSSVWVRSFLCSHLAPQGDLVAFCWDLPSFETLFSHPLAPALREGGTELIRRPSLELRARAGRREAVDFAECFGVLVFFFFLFFCFCFVFFVVVVFFFKPGNIVFSSSCEEKYISMFSNKIQ</sequence>
<feature type="transmembrane region" description="Helical" evidence="1">
    <location>
        <begin position="91"/>
        <end position="116"/>
    </location>
</feature>
<dbReference type="AlphaFoldDB" id="A6J8E1"/>
<proteinExistence type="predicted"/>
<accession>A6J8E1</accession>
<name>A6J8E1_RAT</name>